<keyword evidence="2" id="KW-1185">Reference proteome</keyword>
<organism evidence="1 2">
    <name type="scientific">Monoraphidium neglectum</name>
    <dbReference type="NCBI Taxonomy" id="145388"/>
    <lineage>
        <taxon>Eukaryota</taxon>
        <taxon>Viridiplantae</taxon>
        <taxon>Chlorophyta</taxon>
        <taxon>core chlorophytes</taxon>
        <taxon>Chlorophyceae</taxon>
        <taxon>CS clade</taxon>
        <taxon>Sphaeropleales</taxon>
        <taxon>Selenastraceae</taxon>
        <taxon>Monoraphidium</taxon>
    </lineage>
</organism>
<gene>
    <name evidence="1" type="ORF">MNEG_9887</name>
</gene>
<protein>
    <submittedName>
        <fullName evidence="1">Uncharacterized protein</fullName>
    </submittedName>
</protein>
<evidence type="ECO:0000313" key="1">
    <source>
        <dbReference type="EMBL" id="KIY98076.1"/>
    </source>
</evidence>
<proteinExistence type="predicted"/>
<dbReference type="Proteomes" id="UP000054498">
    <property type="component" value="Unassembled WGS sequence"/>
</dbReference>
<name>A0A0D2MB09_9CHLO</name>
<reference evidence="1 2" key="1">
    <citation type="journal article" date="2013" name="BMC Genomics">
        <title>Reconstruction of the lipid metabolism for the microalga Monoraphidium neglectum from its genome sequence reveals characteristics suitable for biofuel production.</title>
        <authorList>
            <person name="Bogen C."/>
            <person name="Al-Dilaimi A."/>
            <person name="Albersmeier A."/>
            <person name="Wichmann J."/>
            <person name="Grundmann M."/>
            <person name="Rupp O."/>
            <person name="Lauersen K.J."/>
            <person name="Blifernez-Klassen O."/>
            <person name="Kalinowski J."/>
            <person name="Goesmann A."/>
            <person name="Mussgnug J.H."/>
            <person name="Kruse O."/>
        </authorList>
    </citation>
    <scope>NUCLEOTIDE SEQUENCE [LARGE SCALE GENOMIC DNA]</scope>
    <source>
        <strain evidence="1 2">SAG 48.87</strain>
    </source>
</reference>
<dbReference type="EMBL" id="KK102320">
    <property type="protein sequence ID" value="KIY98076.1"/>
    <property type="molecule type" value="Genomic_DNA"/>
</dbReference>
<evidence type="ECO:0000313" key="2">
    <source>
        <dbReference type="Proteomes" id="UP000054498"/>
    </source>
</evidence>
<dbReference type="KEGG" id="mng:MNEG_9887"/>
<dbReference type="GeneID" id="25742762"/>
<dbReference type="AlphaFoldDB" id="A0A0D2MB09"/>
<accession>A0A0D2MB09</accession>
<sequence>MTLAPFAPRFCMVPIRYPRLMSEEGAVSEEQVFVDASEDVATPSKPAVAPSEADPLAHYKALALEYFNTAQELANKYAGQAQDVAKEYIAKAQELVAGKKDELWVAQLFVLQSQLQ</sequence>
<dbReference type="RefSeq" id="XP_013897096.1">
    <property type="nucleotide sequence ID" value="XM_014041642.1"/>
</dbReference>